<organism evidence="2 3">
    <name type="scientific">Candidatus Woesebacteria bacterium RBG_13_46_13</name>
    <dbReference type="NCBI Taxonomy" id="1802479"/>
    <lineage>
        <taxon>Bacteria</taxon>
        <taxon>Candidatus Woeseibacteriota</taxon>
    </lineage>
</organism>
<keyword evidence="1" id="KW-1133">Transmembrane helix</keyword>
<reference evidence="2 3" key="1">
    <citation type="journal article" date="2016" name="Nat. Commun.">
        <title>Thousands of microbial genomes shed light on interconnected biogeochemical processes in an aquifer system.</title>
        <authorList>
            <person name="Anantharaman K."/>
            <person name="Brown C.T."/>
            <person name="Hug L.A."/>
            <person name="Sharon I."/>
            <person name="Castelle C.J."/>
            <person name="Probst A.J."/>
            <person name="Thomas B.C."/>
            <person name="Singh A."/>
            <person name="Wilkins M.J."/>
            <person name="Karaoz U."/>
            <person name="Brodie E.L."/>
            <person name="Williams K.H."/>
            <person name="Hubbard S.S."/>
            <person name="Banfield J.F."/>
        </authorList>
    </citation>
    <scope>NUCLEOTIDE SEQUENCE [LARGE SCALE GENOMIC DNA]</scope>
</reference>
<evidence type="ECO:0000313" key="2">
    <source>
        <dbReference type="EMBL" id="OGM09408.1"/>
    </source>
</evidence>
<proteinExistence type="predicted"/>
<gene>
    <name evidence="2" type="ORF">A2Y68_00345</name>
</gene>
<keyword evidence="1" id="KW-0812">Transmembrane</keyword>
<dbReference type="STRING" id="1802479.A2Y68_00345"/>
<name>A0A1F7X4W3_9BACT</name>
<evidence type="ECO:0000256" key="1">
    <source>
        <dbReference type="SAM" id="Phobius"/>
    </source>
</evidence>
<dbReference type="AlphaFoldDB" id="A0A1F7X4W3"/>
<sequence>MNKPKIALFLFVLTLFTLPALLSFGIRYLPVEDQPPLGVTKKFYENVAIEDKVTVPYNNFNGIGFSFKNPNLQNKEEIILKIINENGQLARTITLSGWNIPDGGFVRFMFEPITDSKGRKYDLMLTSPSSRKEEALEVYLSRDSDTAASVTYYKPLSALILIRDIYTNLNMRFWEDRTFALFYFGIISLGFGYIVFGKGKTI</sequence>
<evidence type="ECO:0000313" key="3">
    <source>
        <dbReference type="Proteomes" id="UP000176778"/>
    </source>
</evidence>
<protein>
    <submittedName>
        <fullName evidence="2">Uncharacterized protein</fullName>
    </submittedName>
</protein>
<dbReference type="Proteomes" id="UP000176778">
    <property type="component" value="Unassembled WGS sequence"/>
</dbReference>
<feature type="transmembrane region" description="Helical" evidence="1">
    <location>
        <begin position="178"/>
        <end position="196"/>
    </location>
</feature>
<keyword evidence="1" id="KW-0472">Membrane</keyword>
<dbReference type="EMBL" id="MGFR01000005">
    <property type="protein sequence ID" value="OGM09408.1"/>
    <property type="molecule type" value="Genomic_DNA"/>
</dbReference>
<comment type="caution">
    <text evidence="2">The sequence shown here is derived from an EMBL/GenBank/DDBJ whole genome shotgun (WGS) entry which is preliminary data.</text>
</comment>
<accession>A0A1F7X4W3</accession>